<name>A0A2H6KJP8_9APIC</name>
<dbReference type="RefSeq" id="XP_028869459.1">
    <property type="nucleotide sequence ID" value="XM_029013626.1"/>
</dbReference>
<evidence type="ECO:0000256" key="1">
    <source>
        <dbReference type="SAM" id="MobiDB-lite"/>
    </source>
</evidence>
<dbReference type="EMBL" id="BDSA01000023">
    <property type="protein sequence ID" value="GBE63216.1"/>
    <property type="molecule type" value="Genomic_DNA"/>
</dbReference>
<organism evidence="2 3">
    <name type="scientific">Babesia ovata</name>
    <dbReference type="NCBI Taxonomy" id="189622"/>
    <lineage>
        <taxon>Eukaryota</taxon>
        <taxon>Sar</taxon>
        <taxon>Alveolata</taxon>
        <taxon>Apicomplexa</taxon>
        <taxon>Aconoidasida</taxon>
        <taxon>Piroplasmida</taxon>
        <taxon>Babesiidae</taxon>
        <taxon>Babesia</taxon>
    </lineage>
</organism>
<dbReference type="GeneID" id="39876986"/>
<reference evidence="2 3" key="1">
    <citation type="journal article" date="2017" name="BMC Genomics">
        <title>Whole-genome assembly of Babesia ovata and comparative genomics between closely related pathogens.</title>
        <authorList>
            <person name="Yamagishi J."/>
            <person name="Asada M."/>
            <person name="Hakimi H."/>
            <person name="Tanaka T.Q."/>
            <person name="Sugimoto C."/>
            <person name="Kawazu S."/>
        </authorList>
    </citation>
    <scope>NUCLEOTIDE SEQUENCE [LARGE SCALE GENOMIC DNA]</scope>
    <source>
        <strain evidence="2 3">Miyake</strain>
    </source>
</reference>
<feature type="compositionally biased region" description="Basic and acidic residues" evidence="1">
    <location>
        <begin position="60"/>
        <end position="69"/>
    </location>
</feature>
<protein>
    <submittedName>
        <fullName evidence="2">Uncharacterized protein</fullName>
    </submittedName>
</protein>
<accession>A0A2H6KJP8</accession>
<comment type="caution">
    <text evidence="2">The sequence shown here is derived from an EMBL/GenBank/DDBJ whole genome shotgun (WGS) entry which is preliminary data.</text>
</comment>
<dbReference type="AlphaFoldDB" id="A0A2H6KJP8"/>
<feature type="region of interest" description="Disordered" evidence="1">
    <location>
        <begin position="1"/>
        <end position="24"/>
    </location>
</feature>
<dbReference type="VEuPathDB" id="PiroplasmaDB:BOVATA_047090"/>
<sequence>MRIWAKDADGGGDEGVKEEGAKRPVKEEVGRFGGVWGKAILGEGGREGVREAGGQGEGGEEAKEGDEGRRWDEVRRFGRWRGKVENEDLGEGRRRRR</sequence>
<proteinExistence type="predicted"/>
<evidence type="ECO:0000313" key="2">
    <source>
        <dbReference type="EMBL" id="GBE63216.1"/>
    </source>
</evidence>
<gene>
    <name evidence="2" type="ORF">BOVATA_047090</name>
</gene>
<dbReference type="Proteomes" id="UP000236319">
    <property type="component" value="Unassembled WGS sequence"/>
</dbReference>
<keyword evidence="3" id="KW-1185">Reference proteome</keyword>
<feature type="region of interest" description="Disordered" evidence="1">
    <location>
        <begin position="44"/>
        <end position="69"/>
    </location>
</feature>
<evidence type="ECO:0000313" key="3">
    <source>
        <dbReference type="Proteomes" id="UP000236319"/>
    </source>
</evidence>